<organism evidence="2 3">
    <name type="scientific">Armillaria novae-zelandiae</name>
    <dbReference type="NCBI Taxonomy" id="153914"/>
    <lineage>
        <taxon>Eukaryota</taxon>
        <taxon>Fungi</taxon>
        <taxon>Dikarya</taxon>
        <taxon>Basidiomycota</taxon>
        <taxon>Agaricomycotina</taxon>
        <taxon>Agaricomycetes</taxon>
        <taxon>Agaricomycetidae</taxon>
        <taxon>Agaricales</taxon>
        <taxon>Marasmiineae</taxon>
        <taxon>Physalacriaceae</taxon>
        <taxon>Armillaria</taxon>
    </lineage>
</organism>
<evidence type="ECO:0000313" key="3">
    <source>
        <dbReference type="Proteomes" id="UP001175227"/>
    </source>
</evidence>
<dbReference type="EMBL" id="JAUEPR010000006">
    <property type="protein sequence ID" value="KAK0483477.1"/>
    <property type="molecule type" value="Genomic_DNA"/>
</dbReference>
<sequence length="88" mass="10303">MACHHLGFAASVLISQIIPCLMSVMCHLTIEFQSIRWPPIAFRFIVYVRITLLLRLPMPQVEHKYKYHPSPGYFPVPNIRQVHMQRST</sequence>
<dbReference type="AlphaFoldDB" id="A0AA39UBT0"/>
<name>A0AA39UBT0_9AGAR</name>
<accession>A0AA39UBT0</accession>
<comment type="caution">
    <text evidence="2">The sequence shown here is derived from an EMBL/GenBank/DDBJ whole genome shotgun (WGS) entry which is preliminary data.</text>
</comment>
<proteinExistence type="predicted"/>
<keyword evidence="1" id="KW-1133">Transmembrane helix</keyword>
<keyword evidence="1" id="KW-0472">Membrane</keyword>
<feature type="transmembrane region" description="Helical" evidence="1">
    <location>
        <begin position="6"/>
        <end position="28"/>
    </location>
</feature>
<keyword evidence="3" id="KW-1185">Reference proteome</keyword>
<evidence type="ECO:0000256" key="1">
    <source>
        <dbReference type="SAM" id="Phobius"/>
    </source>
</evidence>
<keyword evidence="1" id="KW-0812">Transmembrane</keyword>
<evidence type="ECO:0000313" key="2">
    <source>
        <dbReference type="EMBL" id="KAK0483477.1"/>
    </source>
</evidence>
<reference evidence="2" key="1">
    <citation type="submission" date="2023-06" db="EMBL/GenBank/DDBJ databases">
        <authorList>
            <consortium name="Lawrence Berkeley National Laboratory"/>
            <person name="Ahrendt S."/>
            <person name="Sahu N."/>
            <person name="Indic B."/>
            <person name="Wong-Bajracharya J."/>
            <person name="Merenyi Z."/>
            <person name="Ke H.-M."/>
            <person name="Monk M."/>
            <person name="Kocsube S."/>
            <person name="Drula E."/>
            <person name="Lipzen A."/>
            <person name="Balint B."/>
            <person name="Henrissat B."/>
            <person name="Andreopoulos B."/>
            <person name="Martin F.M."/>
            <person name="Harder C.B."/>
            <person name="Rigling D."/>
            <person name="Ford K.L."/>
            <person name="Foster G.D."/>
            <person name="Pangilinan J."/>
            <person name="Papanicolaou A."/>
            <person name="Barry K."/>
            <person name="LaButti K."/>
            <person name="Viragh M."/>
            <person name="Koriabine M."/>
            <person name="Yan M."/>
            <person name="Riley R."/>
            <person name="Champramary S."/>
            <person name="Plett K.L."/>
            <person name="Tsai I.J."/>
            <person name="Slot J."/>
            <person name="Sipos G."/>
            <person name="Plett J."/>
            <person name="Nagy L.G."/>
            <person name="Grigoriev I.V."/>
        </authorList>
    </citation>
    <scope>NUCLEOTIDE SEQUENCE</scope>
    <source>
        <strain evidence="2">ICMP 16352</strain>
    </source>
</reference>
<gene>
    <name evidence="2" type="ORF">IW261DRAFT_1463522</name>
</gene>
<protein>
    <submittedName>
        <fullName evidence="2">Uncharacterized protein</fullName>
    </submittedName>
</protein>
<dbReference type="Proteomes" id="UP001175227">
    <property type="component" value="Unassembled WGS sequence"/>
</dbReference>
<feature type="transmembrane region" description="Helical" evidence="1">
    <location>
        <begin position="40"/>
        <end position="58"/>
    </location>
</feature>